<protein>
    <recommendedName>
        <fullName evidence="1">HTH cro/C1-type domain-containing protein</fullName>
    </recommendedName>
</protein>
<organism evidence="2 3">
    <name type="scientific">Streptomyces termitum</name>
    <dbReference type="NCBI Taxonomy" id="67368"/>
    <lineage>
        <taxon>Bacteria</taxon>
        <taxon>Bacillati</taxon>
        <taxon>Actinomycetota</taxon>
        <taxon>Actinomycetes</taxon>
        <taxon>Kitasatosporales</taxon>
        <taxon>Streptomycetaceae</taxon>
        <taxon>Streptomyces</taxon>
    </lineage>
</organism>
<accession>A0A918T9P6</accession>
<gene>
    <name evidence="2" type="ORF">GCM10010305_60050</name>
</gene>
<evidence type="ECO:0000313" key="2">
    <source>
        <dbReference type="EMBL" id="GHB09110.1"/>
    </source>
</evidence>
<dbReference type="InterPro" id="IPR010982">
    <property type="entry name" value="Lambda_DNA-bd_dom_sf"/>
</dbReference>
<dbReference type="AlphaFoldDB" id="A0A918T9P6"/>
<name>A0A918T9P6_9ACTN</name>
<dbReference type="EMBL" id="BMUL01000025">
    <property type="protein sequence ID" value="GHB09110.1"/>
    <property type="molecule type" value="Genomic_DNA"/>
</dbReference>
<feature type="domain" description="HTH cro/C1-type" evidence="1">
    <location>
        <begin position="20"/>
        <end position="74"/>
    </location>
</feature>
<dbReference type="Gene3D" id="1.10.260.40">
    <property type="entry name" value="lambda repressor-like DNA-binding domains"/>
    <property type="match status" value="1"/>
</dbReference>
<dbReference type="Pfam" id="PF13560">
    <property type="entry name" value="HTH_31"/>
    <property type="match status" value="1"/>
</dbReference>
<dbReference type="Proteomes" id="UP000644020">
    <property type="component" value="Unassembled WGS sequence"/>
</dbReference>
<proteinExistence type="predicted"/>
<dbReference type="InterPro" id="IPR001387">
    <property type="entry name" value="Cro/C1-type_HTH"/>
</dbReference>
<sequence>MSRPETPIADGAACALAAWLRARRHAAQLSYLDLAQRTSLSASTLSRAASGNRVPSLAVVRAYAQACGADPDEAERLWKQAWYDSTAKKRPLRYRIHVDCVRTYADLHAALIDLYHRQGSPPYRQLEARAGGHGQLPHATVGRVLSRQSRPRQEFVLAFVQACGDRSGSQLAAWSRA</sequence>
<dbReference type="GO" id="GO:0003677">
    <property type="term" value="F:DNA binding"/>
    <property type="evidence" value="ECO:0007669"/>
    <property type="project" value="InterPro"/>
</dbReference>
<dbReference type="PROSITE" id="PS50943">
    <property type="entry name" value="HTH_CROC1"/>
    <property type="match status" value="1"/>
</dbReference>
<comment type="caution">
    <text evidence="2">The sequence shown here is derived from an EMBL/GenBank/DDBJ whole genome shotgun (WGS) entry which is preliminary data.</text>
</comment>
<dbReference type="CDD" id="cd00093">
    <property type="entry name" value="HTH_XRE"/>
    <property type="match status" value="1"/>
</dbReference>
<reference evidence="2" key="1">
    <citation type="journal article" date="2014" name="Int. J. Syst. Evol. Microbiol.">
        <title>Complete genome sequence of Corynebacterium casei LMG S-19264T (=DSM 44701T), isolated from a smear-ripened cheese.</title>
        <authorList>
            <consortium name="US DOE Joint Genome Institute (JGI-PGF)"/>
            <person name="Walter F."/>
            <person name="Albersmeier A."/>
            <person name="Kalinowski J."/>
            <person name="Ruckert C."/>
        </authorList>
    </citation>
    <scope>NUCLEOTIDE SEQUENCE</scope>
    <source>
        <strain evidence="2">JCM 4518</strain>
    </source>
</reference>
<reference evidence="2" key="2">
    <citation type="submission" date="2020-09" db="EMBL/GenBank/DDBJ databases">
        <authorList>
            <person name="Sun Q."/>
            <person name="Ohkuma M."/>
        </authorList>
    </citation>
    <scope>NUCLEOTIDE SEQUENCE</scope>
    <source>
        <strain evidence="2">JCM 4518</strain>
    </source>
</reference>
<keyword evidence="3" id="KW-1185">Reference proteome</keyword>
<evidence type="ECO:0000259" key="1">
    <source>
        <dbReference type="PROSITE" id="PS50943"/>
    </source>
</evidence>
<dbReference type="SMART" id="SM00530">
    <property type="entry name" value="HTH_XRE"/>
    <property type="match status" value="1"/>
</dbReference>
<evidence type="ECO:0000313" key="3">
    <source>
        <dbReference type="Proteomes" id="UP000644020"/>
    </source>
</evidence>
<dbReference type="SUPFAM" id="SSF47413">
    <property type="entry name" value="lambda repressor-like DNA-binding domains"/>
    <property type="match status" value="1"/>
</dbReference>
<dbReference type="RefSeq" id="WP_189983165.1">
    <property type="nucleotide sequence ID" value="NZ_BMUL01000025.1"/>
</dbReference>